<dbReference type="Pfam" id="PF03446">
    <property type="entry name" value="NAD_binding_2"/>
    <property type="match status" value="1"/>
</dbReference>
<dbReference type="RefSeq" id="WP_184394833.1">
    <property type="nucleotide sequence ID" value="NZ_BAAAJD010000121.1"/>
</dbReference>
<evidence type="ECO:0000259" key="3">
    <source>
        <dbReference type="Pfam" id="PF03446"/>
    </source>
</evidence>
<dbReference type="InterPro" id="IPR006115">
    <property type="entry name" value="6PGDH_NADP-bd"/>
</dbReference>
<dbReference type="Gene3D" id="1.10.1040.10">
    <property type="entry name" value="N-(1-d-carboxylethyl)-l-norvaline Dehydrogenase, domain 2"/>
    <property type="match status" value="1"/>
</dbReference>
<dbReference type="AlphaFoldDB" id="A0A7W8VFN6"/>
<dbReference type="InterPro" id="IPR008927">
    <property type="entry name" value="6-PGluconate_DH-like_C_sf"/>
</dbReference>
<accession>A0A7W8VFN6</accession>
<dbReference type="GO" id="GO:0016491">
    <property type="term" value="F:oxidoreductase activity"/>
    <property type="evidence" value="ECO:0007669"/>
    <property type="project" value="UniProtKB-KW"/>
</dbReference>
<evidence type="ECO:0000259" key="4">
    <source>
        <dbReference type="Pfam" id="PF21761"/>
    </source>
</evidence>
<dbReference type="InterPro" id="IPR015815">
    <property type="entry name" value="HIBADH-related"/>
</dbReference>
<dbReference type="InterPro" id="IPR013328">
    <property type="entry name" value="6PGD_dom2"/>
</dbReference>
<organism evidence="5 6">
    <name type="scientific">Nocardiopsis composta</name>
    <dbReference type="NCBI Taxonomy" id="157465"/>
    <lineage>
        <taxon>Bacteria</taxon>
        <taxon>Bacillati</taxon>
        <taxon>Actinomycetota</taxon>
        <taxon>Actinomycetes</taxon>
        <taxon>Streptosporangiales</taxon>
        <taxon>Nocardiopsidaceae</taxon>
        <taxon>Nocardiopsis</taxon>
    </lineage>
</organism>
<dbReference type="EMBL" id="JACHDB010000001">
    <property type="protein sequence ID" value="MBB5434318.1"/>
    <property type="molecule type" value="Genomic_DNA"/>
</dbReference>
<dbReference type="SUPFAM" id="SSF48179">
    <property type="entry name" value="6-phosphogluconate dehydrogenase C-terminal domain-like"/>
    <property type="match status" value="1"/>
</dbReference>
<comment type="similarity">
    <text evidence="1">Belongs to the HIBADH-related family.</text>
</comment>
<evidence type="ECO:0000256" key="1">
    <source>
        <dbReference type="ARBA" id="ARBA00009080"/>
    </source>
</evidence>
<evidence type="ECO:0000313" key="5">
    <source>
        <dbReference type="EMBL" id="MBB5434318.1"/>
    </source>
</evidence>
<dbReference type="Proteomes" id="UP000572635">
    <property type="component" value="Unassembled WGS sequence"/>
</dbReference>
<protein>
    <submittedName>
        <fullName evidence="5">3-hydroxyisobutyrate dehydrogenase-like beta-hydroxyacid dehydrogenase</fullName>
    </submittedName>
</protein>
<dbReference type="Pfam" id="PF21761">
    <property type="entry name" value="RedAm-like_C"/>
    <property type="match status" value="1"/>
</dbReference>
<keyword evidence="2" id="KW-0560">Oxidoreductase</keyword>
<dbReference type="PANTHER" id="PTHR43580:SF2">
    <property type="entry name" value="CYTOKINE-LIKE NUCLEAR FACTOR N-PAC"/>
    <property type="match status" value="1"/>
</dbReference>
<evidence type="ECO:0000313" key="6">
    <source>
        <dbReference type="Proteomes" id="UP000572635"/>
    </source>
</evidence>
<proteinExistence type="inferred from homology"/>
<dbReference type="InterPro" id="IPR048666">
    <property type="entry name" value="RedAm-like_C"/>
</dbReference>
<name>A0A7W8VFN6_9ACTN</name>
<dbReference type="PIRSF" id="PIRSF000103">
    <property type="entry name" value="HIBADH"/>
    <property type="match status" value="1"/>
</dbReference>
<sequence length="292" mass="30093">MSDGSAKRAVTLIGLGPMGRAMGRVLLAAGHPVTVWGRTRSRADGLVAEGAAFAGSPAEAVAAAEVVLLSLTDYPAMYDVLKGVPSLEGKAVVNLSSGTPAEAREGAEWVAGRGGRFLSGGVMSPPPGIGSAEMSTFYSGDEAVLDRFRDVLEVLTSVDYRGADPGLSQAYYQVQIGLFWTTMTGFLHALALAEAEGIPVGTITPYLIGANDMAAFFEGTSRQVAEGDFAGDEDRLAMGAASIDHVVQASRAAGVDTALPAAVSALFRRGLDAGLQDDGFATLITLLRPARG</sequence>
<dbReference type="GO" id="GO:0050661">
    <property type="term" value="F:NADP binding"/>
    <property type="evidence" value="ECO:0007669"/>
    <property type="project" value="InterPro"/>
</dbReference>
<dbReference type="InterPro" id="IPR036291">
    <property type="entry name" value="NAD(P)-bd_dom_sf"/>
</dbReference>
<dbReference type="InterPro" id="IPR051265">
    <property type="entry name" value="HIBADH-related_NP60_sf"/>
</dbReference>
<reference evidence="5 6" key="1">
    <citation type="submission" date="2020-08" db="EMBL/GenBank/DDBJ databases">
        <title>Sequencing the genomes of 1000 actinobacteria strains.</title>
        <authorList>
            <person name="Klenk H.-P."/>
        </authorList>
    </citation>
    <scope>NUCLEOTIDE SEQUENCE [LARGE SCALE GENOMIC DNA]</scope>
    <source>
        <strain evidence="5 6">DSM 44551</strain>
    </source>
</reference>
<dbReference type="Gene3D" id="3.40.50.720">
    <property type="entry name" value="NAD(P)-binding Rossmann-like Domain"/>
    <property type="match status" value="1"/>
</dbReference>
<keyword evidence="6" id="KW-1185">Reference proteome</keyword>
<dbReference type="PANTHER" id="PTHR43580">
    <property type="entry name" value="OXIDOREDUCTASE GLYR1-RELATED"/>
    <property type="match status" value="1"/>
</dbReference>
<evidence type="ECO:0000256" key="2">
    <source>
        <dbReference type="ARBA" id="ARBA00023002"/>
    </source>
</evidence>
<comment type="caution">
    <text evidence="5">The sequence shown here is derived from an EMBL/GenBank/DDBJ whole genome shotgun (WGS) entry which is preliminary data.</text>
</comment>
<feature type="domain" description="NADPH-dependent reductive aminase-like C-terminal" evidence="4">
    <location>
        <begin position="164"/>
        <end position="288"/>
    </location>
</feature>
<feature type="domain" description="6-phosphogluconate dehydrogenase NADP-binding" evidence="3">
    <location>
        <begin position="10"/>
        <end position="156"/>
    </location>
</feature>
<gene>
    <name evidence="5" type="ORF">HDA36_004402</name>
</gene>
<dbReference type="SUPFAM" id="SSF51735">
    <property type="entry name" value="NAD(P)-binding Rossmann-fold domains"/>
    <property type="match status" value="1"/>
</dbReference>